<gene>
    <name evidence="2" type="ORF">WR25_12800</name>
</gene>
<dbReference type="AlphaFoldDB" id="A0A2A2KAR3"/>
<name>A0A2A2KAR3_9BILA</name>
<keyword evidence="1" id="KW-0812">Transmembrane</keyword>
<sequence>MTLQIGRKCLVLHMHHPRSIDRLWRLLQHRGKRRHVRQPRDTAQVVVIEVAAAPWIERGEGHRYLQLRVTAWHRVRTAQHMLALVCRHAGAIGEKTFDQHHHLTTRDRPLVGLGKRQRHMMARAAFAAAGLLALAVVEAQLGTGAVLHVLLGVDALDQQRAVTDLVVELGGFAQGVGVLELAGGQTGFEHVLALVAPGLVARSVYCAAGEGAENQERIE</sequence>
<dbReference type="Proteomes" id="UP000218231">
    <property type="component" value="Unassembled WGS sequence"/>
</dbReference>
<protein>
    <submittedName>
        <fullName evidence="2">Uncharacterized protein</fullName>
    </submittedName>
</protein>
<evidence type="ECO:0000313" key="3">
    <source>
        <dbReference type="Proteomes" id="UP000218231"/>
    </source>
</evidence>
<evidence type="ECO:0000256" key="1">
    <source>
        <dbReference type="SAM" id="Phobius"/>
    </source>
</evidence>
<organism evidence="2 3">
    <name type="scientific">Diploscapter pachys</name>
    <dbReference type="NCBI Taxonomy" id="2018661"/>
    <lineage>
        <taxon>Eukaryota</taxon>
        <taxon>Metazoa</taxon>
        <taxon>Ecdysozoa</taxon>
        <taxon>Nematoda</taxon>
        <taxon>Chromadorea</taxon>
        <taxon>Rhabditida</taxon>
        <taxon>Rhabditina</taxon>
        <taxon>Rhabditomorpha</taxon>
        <taxon>Rhabditoidea</taxon>
        <taxon>Rhabditidae</taxon>
        <taxon>Diploscapter</taxon>
    </lineage>
</organism>
<keyword evidence="1" id="KW-1133">Transmembrane helix</keyword>
<comment type="caution">
    <text evidence="2">The sequence shown here is derived from an EMBL/GenBank/DDBJ whole genome shotgun (WGS) entry which is preliminary data.</text>
</comment>
<keyword evidence="3" id="KW-1185">Reference proteome</keyword>
<reference evidence="2 3" key="1">
    <citation type="journal article" date="2017" name="Curr. Biol.">
        <title>Genome architecture and evolution of a unichromosomal asexual nematode.</title>
        <authorList>
            <person name="Fradin H."/>
            <person name="Zegar C."/>
            <person name="Gutwein M."/>
            <person name="Lucas J."/>
            <person name="Kovtun M."/>
            <person name="Corcoran D."/>
            <person name="Baugh L.R."/>
            <person name="Kiontke K."/>
            <person name="Gunsalus K."/>
            <person name="Fitch D.H."/>
            <person name="Piano F."/>
        </authorList>
    </citation>
    <scope>NUCLEOTIDE SEQUENCE [LARGE SCALE GENOMIC DNA]</scope>
    <source>
        <strain evidence="2">PF1309</strain>
    </source>
</reference>
<proteinExistence type="predicted"/>
<evidence type="ECO:0000313" key="2">
    <source>
        <dbReference type="EMBL" id="PAV71116.1"/>
    </source>
</evidence>
<feature type="transmembrane region" description="Helical" evidence="1">
    <location>
        <begin position="125"/>
        <end position="151"/>
    </location>
</feature>
<keyword evidence="1" id="KW-0472">Membrane</keyword>
<accession>A0A2A2KAR3</accession>
<dbReference type="EMBL" id="LIAE01009129">
    <property type="protein sequence ID" value="PAV71116.1"/>
    <property type="molecule type" value="Genomic_DNA"/>
</dbReference>